<dbReference type="InterPro" id="IPR000683">
    <property type="entry name" value="Gfo/Idh/MocA-like_OxRdtase_N"/>
</dbReference>
<sequence length="326" mass="35276">MTRPLRLGVVGLGAISAYYLAAAERLPEWKLTAVCDARAQTLERFPGPAARFRDHRTLLAEARPDALVVAVPNDVHLPVCQDALSAGVPVCVEKPLALTAAEGRLLVELARRHEVPLMTAFHRRYNTAVRDLVRRTADREIRSVHVRYLERIEEHLGGEDWYLDPARCGGGCVADNGPNALDLVRLLLGDLTLIDCEIQRDGLGMDRRAVLRLRGATGATAWVELDWSYPGERKDIEVELADGEVLGADMLAGHTAFKASLWHEYEAILREFADLAGGRTPAGPGAHGGLQALELVEAAYLRALPTTGATSTGAASADATVAEADR</sequence>
<dbReference type="Gene3D" id="3.30.360.10">
    <property type="entry name" value="Dihydrodipicolinate Reductase, domain 2"/>
    <property type="match status" value="1"/>
</dbReference>
<evidence type="ECO:0000313" key="4">
    <source>
        <dbReference type="Proteomes" id="UP001523219"/>
    </source>
</evidence>
<accession>A0ABT0ZFI4</accession>
<dbReference type="Pfam" id="PF01408">
    <property type="entry name" value="GFO_IDH_MocA"/>
    <property type="match status" value="1"/>
</dbReference>
<dbReference type="SUPFAM" id="SSF51735">
    <property type="entry name" value="NAD(P)-binding Rossmann-fold domains"/>
    <property type="match status" value="1"/>
</dbReference>
<evidence type="ECO:0000259" key="1">
    <source>
        <dbReference type="Pfam" id="PF01408"/>
    </source>
</evidence>
<proteinExistence type="predicted"/>
<dbReference type="InterPro" id="IPR051317">
    <property type="entry name" value="Gfo/Idh/MocA_oxidoreduct"/>
</dbReference>
<dbReference type="PANTHER" id="PTHR43708">
    <property type="entry name" value="CONSERVED EXPRESSED OXIDOREDUCTASE (EUROFUNG)"/>
    <property type="match status" value="1"/>
</dbReference>
<dbReference type="EMBL" id="JAMWMR010000013">
    <property type="protein sequence ID" value="MCN9242335.1"/>
    <property type="molecule type" value="Genomic_DNA"/>
</dbReference>
<name>A0ABT0ZFI4_9ACTN</name>
<protein>
    <submittedName>
        <fullName evidence="3">Gfo/Idh/MocA family oxidoreductase</fullName>
    </submittedName>
</protein>
<dbReference type="InterPro" id="IPR036291">
    <property type="entry name" value="NAD(P)-bd_dom_sf"/>
</dbReference>
<dbReference type="RefSeq" id="WP_252425646.1">
    <property type="nucleotide sequence ID" value="NZ_JAMWMR010000013.1"/>
</dbReference>
<evidence type="ECO:0000259" key="2">
    <source>
        <dbReference type="Pfam" id="PF22725"/>
    </source>
</evidence>
<gene>
    <name evidence="3" type="ORF">NGF19_16300</name>
</gene>
<evidence type="ECO:0000313" key="3">
    <source>
        <dbReference type="EMBL" id="MCN9242335.1"/>
    </source>
</evidence>
<dbReference type="SUPFAM" id="SSF55347">
    <property type="entry name" value="Glyceraldehyde-3-phosphate dehydrogenase-like, C-terminal domain"/>
    <property type="match status" value="1"/>
</dbReference>
<dbReference type="Gene3D" id="3.40.50.720">
    <property type="entry name" value="NAD(P)-binding Rossmann-like Domain"/>
    <property type="match status" value="1"/>
</dbReference>
<dbReference type="PANTHER" id="PTHR43708:SF4">
    <property type="entry name" value="OXIDOREDUCTASE YCEM-RELATED"/>
    <property type="match status" value="1"/>
</dbReference>
<feature type="domain" description="Gfo/Idh/MocA-like oxidoreductase N-terminal" evidence="1">
    <location>
        <begin position="6"/>
        <end position="120"/>
    </location>
</feature>
<comment type="caution">
    <text evidence="3">The sequence shown here is derived from an EMBL/GenBank/DDBJ whole genome shotgun (WGS) entry which is preliminary data.</text>
</comment>
<dbReference type="InterPro" id="IPR055170">
    <property type="entry name" value="GFO_IDH_MocA-like_dom"/>
</dbReference>
<organism evidence="3 4">
    <name type="scientific">Streptomyces macrolidinus</name>
    <dbReference type="NCBI Taxonomy" id="2952607"/>
    <lineage>
        <taxon>Bacteria</taxon>
        <taxon>Bacillati</taxon>
        <taxon>Actinomycetota</taxon>
        <taxon>Actinomycetes</taxon>
        <taxon>Kitasatosporales</taxon>
        <taxon>Streptomycetaceae</taxon>
        <taxon>Streptomyces</taxon>
    </lineage>
</organism>
<keyword evidence="4" id="KW-1185">Reference proteome</keyword>
<feature type="domain" description="GFO/IDH/MocA-like oxidoreductase" evidence="2">
    <location>
        <begin position="129"/>
        <end position="240"/>
    </location>
</feature>
<reference evidence="3 4" key="1">
    <citation type="submission" date="2022-05" db="EMBL/GenBank/DDBJ databases">
        <title>Streptomyces sp. nov. RY43-2 isolated from soil of a peat swamp forest.</title>
        <authorList>
            <person name="Kanchanasin P."/>
            <person name="Tanasupawat S."/>
            <person name="Phongsopitanun W."/>
        </authorList>
    </citation>
    <scope>NUCLEOTIDE SEQUENCE [LARGE SCALE GENOMIC DNA]</scope>
    <source>
        <strain evidence="3 4">RY43-2</strain>
    </source>
</reference>
<dbReference type="Pfam" id="PF22725">
    <property type="entry name" value="GFO_IDH_MocA_C3"/>
    <property type="match status" value="1"/>
</dbReference>
<dbReference type="Proteomes" id="UP001523219">
    <property type="component" value="Unassembled WGS sequence"/>
</dbReference>